<keyword evidence="3" id="KW-1185">Reference proteome</keyword>
<feature type="transmembrane region" description="Helical" evidence="1">
    <location>
        <begin position="51"/>
        <end position="68"/>
    </location>
</feature>
<keyword evidence="1" id="KW-0812">Transmembrane</keyword>
<comment type="caution">
    <text evidence="2">The sequence shown here is derived from an EMBL/GenBank/DDBJ whole genome shotgun (WGS) entry which is preliminary data.</text>
</comment>
<reference evidence="2 3" key="1">
    <citation type="submission" date="2024-01" db="EMBL/GenBank/DDBJ databases">
        <title>A draft genome for the cacao thread blight pathogen Marasmiellus scandens.</title>
        <authorList>
            <person name="Baruah I.K."/>
            <person name="Leung J."/>
            <person name="Bukari Y."/>
            <person name="Amoako-Attah I."/>
            <person name="Meinhardt L.W."/>
            <person name="Bailey B.A."/>
            <person name="Cohen S.P."/>
        </authorList>
    </citation>
    <scope>NUCLEOTIDE SEQUENCE [LARGE SCALE GENOMIC DNA]</scope>
    <source>
        <strain evidence="2 3">GH-19</strain>
    </source>
</reference>
<feature type="transmembrane region" description="Helical" evidence="1">
    <location>
        <begin position="24"/>
        <end position="44"/>
    </location>
</feature>
<keyword evidence="1" id="KW-0472">Membrane</keyword>
<keyword evidence="1" id="KW-1133">Transmembrane helix</keyword>
<feature type="transmembrane region" description="Helical" evidence="1">
    <location>
        <begin position="109"/>
        <end position="129"/>
    </location>
</feature>
<evidence type="ECO:0000313" key="3">
    <source>
        <dbReference type="Proteomes" id="UP001498398"/>
    </source>
</evidence>
<sequence length="167" mass="18293">MSSSTMSPVACTTAITAHPDIDGIGIRLATYCQLFIAIITLAIAPRRGIGSWWAVIITSLGLQITAIVEHDELSLYHALIVTWLTFPVFMMTFYYGILAWGRKGFVGEIVVGTVLHGSIFVGFCLWVWGTAPYFGDDTSCNNQVKFSLFSLWDPTGGVRGFALFVSE</sequence>
<protein>
    <submittedName>
        <fullName evidence="2">Uncharacterized protein</fullName>
    </submittedName>
</protein>
<dbReference type="Proteomes" id="UP001498398">
    <property type="component" value="Unassembled WGS sequence"/>
</dbReference>
<feature type="transmembrane region" description="Helical" evidence="1">
    <location>
        <begin position="74"/>
        <end position="97"/>
    </location>
</feature>
<name>A0ABR1J6U3_9AGAR</name>
<dbReference type="EMBL" id="JBANRG010000028">
    <property type="protein sequence ID" value="KAK7452671.1"/>
    <property type="molecule type" value="Genomic_DNA"/>
</dbReference>
<organism evidence="2 3">
    <name type="scientific">Marasmiellus scandens</name>
    <dbReference type="NCBI Taxonomy" id="2682957"/>
    <lineage>
        <taxon>Eukaryota</taxon>
        <taxon>Fungi</taxon>
        <taxon>Dikarya</taxon>
        <taxon>Basidiomycota</taxon>
        <taxon>Agaricomycotina</taxon>
        <taxon>Agaricomycetes</taxon>
        <taxon>Agaricomycetidae</taxon>
        <taxon>Agaricales</taxon>
        <taxon>Marasmiineae</taxon>
        <taxon>Omphalotaceae</taxon>
        <taxon>Marasmiellus</taxon>
    </lineage>
</organism>
<proteinExistence type="predicted"/>
<evidence type="ECO:0000256" key="1">
    <source>
        <dbReference type="SAM" id="Phobius"/>
    </source>
</evidence>
<gene>
    <name evidence="2" type="ORF">VKT23_012069</name>
</gene>
<accession>A0ABR1J6U3</accession>
<evidence type="ECO:0000313" key="2">
    <source>
        <dbReference type="EMBL" id="KAK7452671.1"/>
    </source>
</evidence>